<name>A0A1K2I4T5_9LACO</name>
<organism evidence="1">
    <name type="scientific">Loigolactobacillus rennini</name>
    <dbReference type="NCBI Taxonomy" id="238013"/>
    <lineage>
        <taxon>Bacteria</taxon>
        <taxon>Bacillati</taxon>
        <taxon>Bacillota</taxon>
        <taxon>Bacilli</taxon>
        <taxon>Lactobacillales</taxon>
        <taxon>Lactobacillaceae</taxon>
        <taxon>Loigolactobacillus</taxon>
    </lineage>
</organism>
<reference evidence="1" key="1">
    <citation type="submission" date="2016-11" db="EMBL/GenBank/DDBJ databases">
        <authorList>
            <person name="Jaros S."/>
            <person name="Januszkiewicz K."/>
            <person name="Wedrychowicz H."/>
        </authorList>
    </citation>
    <scope>NUCLEOTIDE SEQUENCE</scope>
    <source>
        <strain evidence="1">ACA-DC 565</strain>
    </source>
</reference>
<dbReference type="EMBL" id="LT634362">
    <property type="protein sequence ID" value="SFZ87397.1"/>
    <property type="molecule type" value="Genomic_DNA"/>
</dbReference>
<proteinExistence type="predicted"/>
<protein>
    <submittedName>
        <fullName evidence="1">Uncharacterized protein</fullName>
    </submittedName>
</protein>
<accession>A0A1K2I4T5</accession>
<sequence>MAAQQIHLKMLAPVQLNFEQIIVDLLEQQRGREHEKTIS</sequence>
<gene>
    <name evidence="1" type="ORF">LREN565_0510</name>
</gene>
<dbReference type="AlphaFoldDB" id="A0A1K2I4T5"/>
<evidence type="ECO:0000313" key="1">
    <source>
        <dbReference type="EMBL" id="SFZ87397.1"/>
    </source>
</evidence>